<dbReference type="VEuPathDB" id="FungiDB:HpaG804889"/>
<reference evidence="1" key="2">
    <citation type="submission" date="2015-06" db="UniProtKB">
        <authorList>
            <consortium name="EnsemblProtists"/>
        </authorList>
    </citation>
    <scope>IDENTIFICATION</scope>
    <source>
        <strain evidence="1">Emoy2</strain>
    </source>
</reference>
<dbReference type="AlphaFoldDB" id="M4BF21"/>
<dbReference type="EMBL" id="JH598187">
    <property type="status" value="NOT_ANNOTATED_CDS"/>
    <property type="molecule type" value="Genomic_DNA"/>
</dbReference>
<organism evidence="1 2">
    <name type="scientific">Hyaloperonospora arabidopsidis (strain Emoy2)</name>
    <name type="common">Downy mildew agent</name>
    <name type="synonym">Peronospora arabidopsidis</name>
    <dbReference type="NCBI Taxonomy" id="559515"/>
    <lineage>
        <taxon>Eukaryota</taxon>
        <taxon>Sar</taxon>
        <taxon>Stramenopiles</taxon>
        <taxon>Oomycota</taxon>
        <taxon>Peronosporomycetes</taxon>
        <taxon>Peronosporales</taxon>
        <taxon>Peronosporaceae</taxon>
        <taxon>Hyaloperonospora</taxon>
    </lineage>
</organism>
<reference evidence="2" key="1">
    <citation type="journal article" date="2010" name="Science">
        <title>Signatures of adaptation to obligate biotrophy in the Hyaloperonospora arabidopsidis genome.</title>
        <authorList>
            <person name="Baxter L."/>
            <person name="Tripathy S."/>
            <person name="Ishaque N."/>
            <person name="Boot N."/>
            <person name="Cabral A."/>
            <person name="Kemen E."/>
            <person name="Thines M."/>
            <person name="Ah-Fong A."/>
            <person name="Anderson R."/>
            <person name="Badejoko W."/>
            <person name="Bittner-Eddy P."/>
            <person name="Boore J.L."/>
            <person name="Chibucos M.C."/>
            <person name="Coates M."/>
            <person name="Dehal P."/>
            <person name="Delehaunty K."/>
            <person name="Dong S."/>
            <person name="Downton P."/>
            <person name="Dumas B."/>
            <person name="Fabro G."/>
            <person name="Fronick C."/>
            <person name="Fuerstenberg S.I."/>
            <person name="Fulton L."/>
            <person name="Gaulin E."/>
            <person name="Govers F."/>
            <person name="Hughes L."/>
            <person name="Humphray S."/>
            <person name="Jiang R.H."/>
            <person name="Judelson H."/>
            <person name="Kamoun S."/>
            <person name="Kyung K."/>
            <person name="Meijer H."/>
            <person name="Minx P."/>
            <person name="Morris P."/>
            <person name="Nelson J."/>
            <person name="Phuntumart V."/>
            <person name="Qutob D."/>
            <person name="Rehmany A."/>
            <person name="Rougon-Cardoso A."/>
            <person name="Ryden P."/>
            <person name="Torto-Alalibo T."/>
            <person name="Studholme D."/>
            <person name="Wang Y."/>
            <person name="Win J."/>
            <person name="Wood J."/>
            <person name="Clifton S.W."/>
            <person name="Rogers J."/>
            <person name="Van den Ackerveken G."/>
            <person name="Jones J.D."/>
            <person name="McDowell J.M."/>
            <person name="Beynon J."/>
            <person name="Tyler B.M."/>
        </authorList>
    </citation>
    <scope>NUCLEOTIDE SEQUENCE [LARGE SCALE GENOMIC DNA]</scope>
    <source>
        <strain evidence="2">Emoy2</strain>
    </source>
</reference>
<keyword evidence="2" id="KW-1185">Reference proteome</keyword>
<protein>
    <submittedName>
        <fullName evidence="1">Uncharacterized protein</fullName>
    </submittedName>
</protein>
<evidence type="ECO:0000313" key="1">
    <source>
        <dbReference type="EnsemblProtists" id="HpaP804889"/>
    </source>
</evidence>
<proteinExistence type="predicted"/>
<accession>M4BF21</accession>
<dbReference type="EnsemblProtists" id="HpaT804889">
    <property type="protein sequence ID" value="HpaP804889"/>
    <property type="gene ID" value="HpaG804889"/>
</dbReference>
<dbReference type="InParanoid" id="M4BF21"/>
<evidence type="ECO:0000313" key="2">
    <source>
        <dbReference type="Proteomes" id="UP000011713"/>
    </source>
</evidence>
<name>M4BF21_HYAAE</name>
<dbReference type="Proteomes" id="UP000011713">
    <property type="component" value="Unassembled WGS sequence"/>
</dbReference>
<sequence length="120" mass="13331">MELGNSKRQLALAIEVCAGPCGWLLQPVFKPRAVKSKREGIDVIFNMLSIDCYCDCKVRSHYVATSGVPLLLLREVASHVVTILAHLARLRTSVRISTLEDLLSPIAQPSRFVVTEKELE</sequence>
<dbReference type="HOGENOM" id="CLU_2054210_0_0_1"/>